<dbReference type="GO" id="GO:0005737">
    <property type="term" value="C:cytoplasm"/>
    <property type="evidence" value="ECO:0007669"/>
    <property type="project" value="UniProtKB-SubCell"/>
</dbReference>
<dbReference type="InterPro" id="IPR014039">
    <property type="entry name" value="Transl_elong_EFTs/EF1B_dimer"/>
</dbReference>
<evidence type="ECO:0000256" key="2">
    <source>
        <dbReference type="ARBA" id="ARBA00016956"/>
    </source>
</evidence>
<comment type="function">
    <text evidence="5 6">Associates with the EF-Tu.GDP complex and induces the exchange of GDP to GTP. It remains bound to the aminoacyl-tRNA.EF-Tu.GTP complex up to the GTP hydrolysis stage on the ribosome.</text>
</comment>
<organism evidence="9">
    <name type="scientific">Thermodesulfovibrio aggregans</name>
    <dbReference type="NCBI Taxonomy" id="86166"/>
    <lineage>
        <taxon>Bacteria</taxon>
        <taxon>Pseudomonadati</taxon>
        <taxon>Nitrospirota</taxon>
        <taxon>Thermodesulfovibrionia</taxon>
        <taxon>Thermodesulfovibrionales</taxon>
        <taxon>Thermodesulfovibrionaceae</taxon>
        <taxon>Thermodesulfovibrio</taxon>
    </lineage>
</organism>
<keyword evidence="3 5" id="KW-0251">Elongation factor</keyword>
<proteinExistence type="inferred from homology"/>
<evidence type="ECO:0000256" key="7">
    <source>
        <dbReference type="RuleBase" id="RU000643"/>
    </source>
</evidence>
<protein>
    <recommendedName>
        <fullName evidence="2 5">Elongation factor Ts</fullName>
        <shortName evidence="5">EF-Ts</shortName>
    </recommendedName>
</protein>
<dbReference type="Pfam" id="PF00889">
    <property type="entry name" value="EF_TS"/>
    <property type="match status" value="1"/>
</dbReference>
<dbReference type="HAMAP" id="MF_00050">
    <property type="entry name" value="EF_Ts"/>
    <property type="match status" value="1"/>
</dbReference>
<comment type="similarity">
    <text evidence="1 5 6">Belongs to the EF-Ts family.</text>
</comment>
<gene>
    <name evidence="5 9" type="primary">tsf</name>
    <name evidence="9" type="ORF">ENV75_02575</name>
</gene>
<comment type="caution">
    <text evidence="9">The sequence shown here is derived from an EMBL/GenBank/DDBJ whole genome shotgun (WGS) entry which is preliminary data.</text>
</comment>
<reference evidence="9" key="1">
    <citation type="journal article" date="2020" name="mSystems">
        <title>Genome- and Community-Level Interaction Insights into Carbon Utilization and Element Cycling Functions of Hydrothermarchaeota in Hydrothermal Sediment.</title>
        <authorList>
            <person name="Zhou Z."/>
            <person name="Liu Y."/>
            <person name="Xu W."/>
            <person name="Pan J."/>
            <person name="Luo Z.H."/>
            <person name="Li M."/>
        </authorList>
    </citation>
    <scope>NUCLEOTIDE SEQUENCE [LARGE SCALE GENOMIC DNA]</scope>
    <source>
        <strain evidence="9">SpSt-788</strain>
    </source>
</reference>
<dbReference type="NCBIfam" id="TIGR00116">
    <property type="entry name" value="tsf"/>
    <property type="match status" value="1"/>
</dbReference>
<dbReference type="SUPFAM" id="SSF46934">
    <property type="entry name" value="UBA-like"/>
    <property type="match status" value="1"/>
</dbReference>
<feature type="domain" description="Translation elongation factor EFTs/EF1B dimerisation" evidence="8">
    <location>
        <begin position="52"/>
        <end position="195"/>
    </location>
</feature>
<dbReference type="InterPro" id="IPR009060">
    <property type="entry name" value="UBA-like_sf"/>
</dbReference>
<evidence type="ECO:0000256" key="6">
    <source>
        <dbReference type="RuleBase" id="RU000642"/>
    </source>
</evidence>
<sequence length="197" mass="22484">MGITARDVKELREKTGAGMMECKKALEASGGDFNKAIEYLRQKGIAAAQKKASRLAREGIVSSYIHMDKIGVLVELNCETDFVARNEEFRQLAKDIAMQIAASNPQYIKREDVPEEVINKEKEIYRAQITGNKPPQVMEKIIQGKLEKFFEEMCLLDQPFIKEPEKKVKDLITEKVAKFGENIIVRRFVRFQVGQSE</sequence>
<dbReference type="PANTHER" id="PTHR11741">
    <property type="entry name" value="ELONGATION FACTOR TS"/>
    <property type="match status" value="1"/>
</dbReference>
<comment type="subcellular location">
    <subcellularLocation>
        <location evidence="5 7">Cytoplasm</location>
    </subcellularLocation>
</comment>
<dbReference type="SUPFAM" id="SSF54713">
    <property type="entry name" value="Elongation factor Ts (EF-Ts), dimerisation domain"/>
    <property type="match status" value="1"/>
</dbReference>
<dbReference type="EMBL" id="DTHO01000022">
    <property type="protein sequence ID" value="HGG99322.1"/>
    <property type="molecule type" value="Genomic_DNA"/>
</dbReference>
<dbReference type="InterPro" id="IPR001816">
    <property type="entry name" value="Transl_elong_EFTs/EF1B"/>
</dbReference>
<dbReference type="InterPro" id="IPR036402">
    <property type="entry name" value="EF-Ts_dimer_sf"/>
</dbReference>
<dbReference type="InterPro" id="IPR018101">
    <property type="entry name" value="Transl_elong_Ts_CS"/>
</dbReference>
<evidence type="ECO:0000256" key="5">
    <source>
        <dbReference type="HAMAP-Rule" id="MF_00050"/>
    </source>
</evidence>
<dbReference type="FunFam" id="1.10.286.20:FF:000001">
    <property type="entry name" value="Elongation factor Ts"/>
    <property type="match status" value="1"/>
</dbReference>
<dbReference type="AlphaFoldDB" id="A0A7C4AJ96"/>
<dbReference type="Gene3D" id="3.30.479.20">
    <property type="entry name" value="Elongation factor Ts, dimerisation domain"/>
    <property type="match status" value="1"/>
</dbReference>
<evidence type="ECO:0000256" key="3">
    <source>
        <dbReference type="ARBA" id="ARBA00022768"/>
    </source>
</evidence>
<dbReference type="Gene3D" id="1.10.286.20">
    <property type="match status" value="1"/>
</dbReference>
<dbReference type="PROSITE" id="PS01127">
    <property type="entry name" value="EF_TS_2"/>
    <property type="match status" value="1"/>
</dbReference>
<accession>A0A7C4AJ96</accession>
<dbReference type="PANTHER" id="PTHR11741:SF0">
    <property type="entry name" value="ELONGATION FACTOR TS, MITOCHONDRIAL"/>
    <property type="match status" value="1"/>
</dbReference>
<evidence type="ECO:0000256" key="4">
    <source>
        <dbReference type="ARBA" id="ARBA00022917"/>
    </source>
</evidence>
<keyword evidence="4 5" id="KW-0648">Protein biosynthesis</keyword>
<evidence type="ECO:0000313" key="9">
    <source>
        <dbReference type="EMBL" id="HGG99322.1"/>
    </source>
</evidence>
<dbReference type="GO" id="GO:0003746">
    <property type="term" value="F:translation elongation factor activity"/>
    <property type="evidence" value="ECO:0007669"/>
    <property type="project" value="UniProtKB-UniRule"/>
</dbReference>
<dbReference type="PROSITE" id="PS01126">
    <property type="entry name" value="EF_TS_1"/>
    <property type="match status" value="1"/>
</dbReference>
<name>A0A7C4AJ96_9BACT</name>
<dbReference type="CDD" id="cd14275">
    <property type="entry name" value="UBA_EF-Ts"/>
    <property type="match status" value="1"/>
</dbReference>
<evidence type="ECO:0000256" key="1">
    <source>
        <dbReference type="ARBA" id="ARBA00005532"/>
    </source>
</evidence>
<keyword evidence="5" id="KW-0963">Cytoplasm</keyword>
<dbReference type="Gene3D" id="1.10.8.10">
    <property type="entry name" value="DNA helicase RuvA subunit, C-terminal domain"/>
    <property type="match status" value="1"/>
</dbReference>
<evidence type="ECO:0000259" key="8">
    <source>
        <dbReference type="Pfam" id="PF00889"/>
    </source>
</evidence>
<dbReference type="FunFam" id="1.10.8.10:FF:000001">
    <property type="entry name" value="Elongation factor Ts"/>
    <property type="match status" value="1"/>
</dbReference>
<feature type="region of interest" description="Involved in Mg(2+) ion dislocation from EF-Tu" evidence="5">
    <location>
        <begin position="80"/>
        <end position="83"/>
    </location>
</feature>